<protein>
    <submittedName>
        <fullName evidence="1">Uncharacterized protein</fullName>
    </submittedName>
</protein>
<accession>A0ABT6MK18</accession>
<proteinExistence type="predicted"/>
<evidence type="ECO:0000313" key="1">
    <source>
        <dbReference type="EMBL" id="MDH6284560.1"/>
    </source>
</evidence>
<organism evidence="1 2">
    <name type="scientific">Prescottella agglutinans</name>
    <dbReference type="NCBI Taxonomy" id="1644129"/>
    <lineage>
        <taxon>Bacteria</taxon>
        <taxon>Bacillati</taxon>
        <taxon>Actinomycetota</taxon>
        <taxon>Actinomycetes</taxon>
        <taxon>Mycobacteriales</taxon>
        <taxon>Nocardiaceae</taxon>
        <taxon>Prescottella</taxon>
    </lineage>
</organism>
<comment type="caution">
    <text evidence="1">The sequence shown here is derived from an EMBL/GenBank/DDBJ whole genome shotgun (WGS) entry which is preliminary data.</text>
</comment>
<keyword evidence="2" id="KW-1185">Reference proteome</keyword>
<reference evidence="1 2" key="1">
    <citation type="submission" date="2023-04" db="EMBL/GenBank/DDBJ databases">
        <title>Forest soil microbial communities from Buena Vista Peninsula, Colon Province, Panama.</title>
        <authorList>
            <person name="Bouskill N."/>
        </authorList>
    </citation>
    <scope>NUCLEOTIDE SEQUENCE [LARGE SCALE GENOMIC DNA]</scope>
    <source>
        <strain evidence="1 2">CFH S0262</strain>
    </source>
</reference>
<dbReference type="RefSeq" id="WP_280763775.1">
    <property type="nucleotide sequence ID" value="NZ_JARXVC010000023.1"/>
</dbReference>
<dbReference type="EMBL" id="JARXVC010000023">
    <property type="protein sequence ID" value="MDH6284560.1"/>
    <property type="molecule type" value="Genomic_DNA"/>
</dbReference>
<name>A0ABT6MK18_9NOCA</name>
<dbReference type="Proteomes" id="UP001160334">
    <property type="component" value="Unassembled WGS sequence"/>
</dbReference>
<gene>
    <name evidence="1" type="ORF">M2280_005820</name>
</gene>
<sequence length="278" mass="28975">MNRVFAVDREGRRWVLLRVDGTLRARLDEGHCTPAVMEVAGLAETFGPLVLSSSTSPLVGVSPAFVDTVDLVAADPETASIVQIDAVARFTRAIIDCSHECHAFQDGTAGGNLRGRQGAVDISSHAGCLAWSTASAASAVGVRLAACSRTDPEWRRGALLNVGCIPSRRLSGQPEVHRPDRQISTDGRGGHGPLVATEGTVSVCHACGSSALPELDVSTLVDLYGTVVLSPASLRLNAGYHEFVALIDLVAADPETATVEQLTRVATFARALVAGASG</sequence>
<evidence type="ECO:0000313" key="2">
    <source>
        <dbReference type="Proteomes" id="UP001160334"/>
    </source>
</evidence>